<name>A0ABR0BEH6_PURLI</name>
<protein>
    <submittedName>
        <fullName evidence="1">Uncharacterized protein</fullName>
    </submittedName>
</protein>
<organism evidence="1 2">
    <name type="scientific">Purpureocillium lilacinum</name>
    <name type="common">Paecilomyces lilacinus</name>
    <dbReference type="NCBI Taxonomy" id="33203"/>
    <lineage>
        <taxon>Eukaryota</taxon>
        <taxon>Fungi</taxon>
        <taxon>Dikarya</taxon>
        <taxon>Ascomycota</taxon>
        <taxon>Pezizomycotina</taxon>
        <taxon>Sordariomycetes</taxon>
        <taxon>Hypocreomycetidae</taxon>
        <taxon>Hypocreales</taxon>
        <taxon>Ophiocordycipitaceae</taxon>
        <taxon>Purpureocillium</taxon>
    </lineage>
</organism>
<comment type="caution">
    <text evidence="1">The sequence shown here is derived from an EMBL/GenBank/DDBJ whole genome shotgun (WGS) entry which is preliminary data.</text>
</comment>
<dbReference type="EMBL" id="JAWRVI010000195">
    <property type="protein sequence ID" value="KAK4071824.1"/>
    <property type="molecule type" value="Genomic_DNA"/>
</dbReference>
<accession>A0ABR0BEH6</accession>
<keyword evidence="2" id="KW-1185">Reference proteome</keyword>
<dbReference type="Proteomes" id="UP001287286">
    <property type="component" value="Unassembled WGS sequence"/>
</dbReference>
<gene>
    <name evidence="1" type="ORF">Purlil1_13301</name>
</gene>
<evidence type="ECO:0000313" key="2">
    <source>
        <dbReference type="Proteomes" id="UP001287286"/>
    </source>
</evidence>
<sequence length="238" mass="26938">MNELSNCFARLANVEGLCTSQPRPGFPSAGFSFAGFTPSSIDNLTWRLDAITRWQGQQPRPLAKPCLNDLTWQLDASFRRMPGTPLDEPKASLVRAQEYSVDDVERTLRLFNADQNPRMDASEKTDLCTRVQMVCFAAGRRGFKLSWFPSTDSDIMTLACTLQQPPHIAPQPPLFPGGRGRTQTRCCSCHRGGQDRANEGHHTIISRVARKPWAWLRRFRLWSRRSQSLRDDSSTIVD</sequence>
<proteinExistence type="predicted"/>
<reference evidence="1 2" key="1">
    <citation type="journal article" date="2024" name="Microbiol. Resour. Announc.">
        <title>Genome annotations for the ascomycete fungi Trichoderma harzianum, Trichoderma aggressivum, and Purpureocillium lilacinum.</title>
        <authorList>
            <person name="Beijen E.P.W."/>
            <person name="Ohm R.A."/>
        </authorList>
    </citation>
    <scope>NUCLEOTIDE SEQUENCE [LARGE SCALE GENOMIC DNA]</scope>
    <source>
        <strain evidence="1 2">CBS 150709</strain>
    </source>
</reference>
<evidence type="ECO:0000313" key="1">
    <source>
        <dbReference type="EMBL" id="KAK4071824.1"/>
    </source>
</evidence>